<evidence type="ECO:0000313" key="2">
    <source>
        <dbReference type="EMBL" id="MCY1083187.1"/>
    </source>
</evidence>
<evidence type="ECO:0000256" key="1">
    <source>
        <dbReference type="SAM" id="SignalP"/>
    </source>
</evidence>
<sequence>MRNTMRTLATLASLALIPTALAGNGVMAPHPGTVTATTYNTDGSFHGAVDISSGRCGYWGVQTAFVGSLFWNVTINSTATNCAAPTGNVAVHNFADGRSYRIVDFLKTPASVDKTCDRCTIGDEGLRTHVQYNKNGTKDTSWYSGVTTKGEAISAGEMIGVIN</sequence>
<name>A0ABT4AN98_9BACT</name>
<reference evidence="2 3" key="1">
    <citation type="submission" date="2022-11" db="EMBL/GenBank/DDBJ databases">
        <title>Minimal conservation of predation-associated metabolite biosynthetic gene clusters underscores biosynthetic potential of Myxococcota including descriptions for ten novel species: Archangium lansinium sp. nov., Myxococcus landrumus sp. nov., Nannocystis bai.</title>
        <authorList>
            <person name="Ahearne A."/>
            <person name="Stevens C."/>
            <person name="Phillips K."/>
        </authorList>
    </citation>
    <scope>NUCLEOTIDE SEQUENCE [LARGE SCALE GENOMIC DNA]</scope>
    <source>
        <strain evidence="2 3">MIWBW</strain>
    </source>
</reference>
<feature type="signal peptide" evidence="1">
    <location>
        <begin position="1"/>
        <end position="22"/>
    </location>
</feature>
<dbReference type="RefSeq" id="WP_267541726.1">
    <property type="nucleotide sequence ID" value="NZ_JAPNKA010000001.1"/>
</dbReference>
<dbReference type="EMBL" id="JAPNKA010000001">
    <property type="protein sequence ID" value="MCY1083187.1"/>
    <property type="molecule type" value="Genomic_DNA"/>
</dbReference>
<accession>A0ABT4AN98</accession>
<evidence type="ECO:0000313" key="3">
    <source>
        <dbReference type="Proteomes" id="UP001207654"/>
    </source>
</evidence>
<comment type="caution">
    <text evidence="2">The sequence shown here is derived from an EMBL/GenBank/DDBJ whole genome shotgun (WGS) entry which is preliminary data.</text>
</comment>
<proteinExistence type="predicted"/>
<dbReference type="Proteomes" id="UP001207654">
    <property type="component" value="Unassembled WGS sequence"/>
</dbReference>
<gene>
    <name evidence="2" type="ORF">OV287_53000</name>
</gene>
<organism evidence="2 3">
    <name type="scientific">Archangium lansingense</name>
    <dbReference type="NCBI Taxonomy" id="2995310"/>
    <lineage>
        <taxon>Bacteria</taxon>
        <taxon>Pseudomonadati</taxon>
        <taxon>Myxococcota</taxon>
        <taxon>Myxococcia</taxon>
        <taxon>Myxococcales</taxon>
        <taxon>Cystobacterineae</taxon>
        <taxon>Archangiaceae</taxon>
        <taxon>Archangium</taxon>
    </lineage>
</organism>
<protein>
    <submittedName>
        <fullName evidence="2">Uncharacterized protein</fullName>
    </submittedName>
</protein>
<keyword evidence="1" id="KW-0732">Signal</keyword>
<feature type="chain" id="PRO_5046468434" evidence="1">
    <location>
        <begin position="23"/>
        <end position="163"/>
    </location>
</feature>
<keyword evidence="3" id="KW-1185">Reference proteome</keyword>